<evidence type="ECO:0000256" key="1">
    <source>
        <dbReference type="ARBA" id="ARBA00001946"/>
    </source>
</evidence>
<dbReference type="InterPro" id="IPR015797">
    <property type="entry name" value="NUDIX_hydrolase-like_dom_sf"/>
</dbReference>
<dbReference type="RefSeq" id="WP_092550201.1">
    <property type="nucleotide sequence ID" value="NZ_FNPZ01000001.1"/>
</dbReference>
<feature type="domain" description="Nudix hydrolase" evidence="3">
    <location>
        <begin position="19"/>
        <end position="149"/>
    </location>
</feature>
<dbReference type="PRINTS" id="PR00502">
    <property type="entry name" value="NUDIXFAMILY"/>
</dbReference>
<accession>A0A1H3M3A0</accession>
<dbReference type="PROSITE" id="PS51462">
    <property type="entry name" value="NUDIX"/>
    <property type="match status" value="1"/>
</dbReference>
<dbReference type="Gene3D" id="3.90.79.10">
    <property type="entry name" value="Nucleoside Triphosphate Pyrophosphohydrolase"/>
    <property type="match status" value="1"/>
</dbReference>
<dbReference type="STRING" id="381665.SAMN05216554_1237"/>
<keyword evidence="5" id="KW-1185">Reference proteome</keyword>
<reference evidence="4 5" key="1">
    <citation type="submission" date="2016-10" db="EMBL/GenBank/DDBJ databases">
        <authorList>
            <person name="de Groot N.N."/>
        </authorList>
    </citation>
    <scope>NUCLEOTIDE SEQUENCE [LARGE SCALE GENOMIC DNA]</scope>
    <source>
        <strain evidence="4 5">CGMCC 4.3491</strain>
    </source>
</reference>
<evidence type="ECO:0000256" key="2">
    <source>
        <dbReference type="ARBA" id="ARBA00022801"/>
    </source>
</evidence>
<evidence type="ECO:0000313" key="4">
    <source>
        <dbReference type="EMBL" id="SDY70699.1"/>
    </source>
</evidence>
<evidence type="ECO:0000313" key="5">
    <source>
        <dbReference type="Proteomes" id="UP000198891"/>
    </source>
</evidence>
<comment type="cofactor">
    <cofactor evidence="1">
        <name>Mg(2+)</name>
        <dbReference type="ChEBI" id="CHEBI:18420"/>
    </cofactor>
</comment>
<dbReference type="EMBL" id="FNPZ01000001">
    <property type="protein sequence ID" value="SDY70699.1"/>
    <property type="molecule type" value="Genomic_DNA"/>
</dbReference>
<dbReference type="PANTHER" id="PTHR43046">
    <property type="entry name" value="GDP-MANNOSE MANNOSYL HYDROLASE"/>
    <property type="match status" value="1"/>
</dbReference>
<proteinExistence type="predicted"/>
<dbReference type="Pfam" id="PF00293">
    <property type="entry name" value="NUDIX"/>
    <property type="match status" value="1"/>
</dbReference>
<evidence type="ECO:0000259" key="3">
    <source>
        <dbReference type="PROSITE" id="PS51462"/>
    </source>
</evidence>
<gene>
    <name evidence="4" type="ORF">SAMN05216554_1237</name>
</gene>
<dbReference type="InterPro" id="IPR020476">
    <property type="entry name" value="Nudix_hydrolase"/>
</dbReference>
<dbReference type="OrthoDB" id="9801098at2"/>
<dbReference type="InterPro" id="IPR000086">
    <property type="entry name" value="NUDIX_hydrolase_dom"/>
</dbReference>
<dbReference type="SUPFAM" id="SSF55811">
    <property type="entry name" value="Nudix"/>
    <property type="match status" value="1"/>
</dbReference>
<name>A0A1H3M3A0_9MICO</name>
<dbReference type="GO" id="GO:0016787">
    <property type="term" value="F:hydrolase activity"/>
    <property type="evidence" value="ECO:0007669"/>
    <property type="project" value="UniProtKB-KW"/>
</dbReference>
<organism evidence="4 5">
    <name type="scientific">Herbiconiux ginsengi</name>
    <dbReference type="NCBI Taxonomy" id="381665"/>
    <lineage>
        <taxon>Bacteria</taxon>
        <taxon>Bacillati</taxon>
        <taxon>Actinomycetota</taxon>
        <taxon>Actinomycetes</taxon>
        <taxon>Micrococcales</taxon>
        <taxon>Microbacteriaceae</taxon>
        <taxon>Herbiconiux</taxon>
    </lineage>
</organism>
<keyword evidence="2" id="KW-0378">Hydrolase</keyword>
<sequence length="149" mass="15880">MTEAPTTAPESGGDSGSLPTIRVAALALLRERRVLMVTARARDVYYMPGGKIDPGETAAEAAAREAFEEVSVRLDAASVHPLFTVTVQAHGEPEGRLVEMQVFEGTTPDAPRPSSEVDAVHWVSSADLHRCPPAGAETLRRLHALGLID</sequence>
<protein>
    <submittedName>
        <fullName evidence="4">ADP-ribose pyrophosphatase YjhB, NUDIX family</fullName>
    </submittedName>
</protein>
<dbReference type="AlphaFoldDB" id="A0A1H3M3A0"/>
<dbReference type="CDD" id="cd04690">
    <property type="entry name" value="NUDIX_Hydrolase"/>
    <property type="match status" value="1"/>
</dbReference>
<dbReference type="PANTHER" id="PTHR43046:SF14">
    <property type="entry name" value="MUTT_NUDIX FAMILY PROTEIN"/>
    <property type="match status" value="1"/>
</dbReference>
<dbReference type="Proteomes" id="UP000198891">
    <property type="component" value="Unassembled WGS sequence"/>
</dbReference>